<proteinExistence type="predicted"/>
<organism evidence="2 3">
    <name type="scientific">Faecalibacter rhinopitheci</name>
    <dbReference type="NCBI Taxonomy" id="2779678"/>
    <lineage>
        <taxon>Bacteria</taxon>
        <taxon>Pseudomonadati</taxon>
        <taxon>Bacteroidota</taxon>
        <taxon>Flavobacteriia</taxon>
        <taxon>Flavobacteriales</taxon>
        <taxon>Weeksellaceae</taxon>
        <taxon>Faecalibacter</taxon>
    </lineage>
</organism>
<evidence type="ECO:0000259" key="1">
    <source>
        <dbReference type="Pfam" id="PF13274"/>
    </source>
</evidence>
<dbReference type="RefSeq" id="WP_194181933.1">
    <property type="nucleotide sequence ID" value="NZ_JADGIK010000002.1"/>
</dbReference>
<dbReference type="InterPro" id="IPR025272">
    <property type="entry name" value="SocA_Panacea"/>
</dbReference>
<evidence type="ECO:0000313" key="3">
    <source>
        <dbReference type="Proteomes" id="UP000608754"/>
    </source>
</evidence>
<name>A0A8J7FU41_9FLAO</name>
<dbReference type="AlphaFoldDB" id="A0A8J7FU41"/>
<comment type="caution">
    <text evidence="2">The sequence shown here is derived from an EMBL/GenBank/DDBJ whole genome shotgun (WGS) entry which is preliminary data.</text>
</comment>
<keyword evidence="3" id="KW-1185">Reference proteome</keyword>
<sequence length="193" mass="22756">MTKQEQIDKLGNTIIYLADRMENLSKTKLLKLIYLLDEYAVKKFGIPFFGFNYEVWRLGPVCQEVFAELNAEEEELTFLDRFITLDRQDNTTYIKSKGEFNDDEFSTNDLKLLEEVTASFKNATANQLIDITHQKGSLWYNVALKNDLLEPFDKKFKNTSNHEIQFEELIKQDQVKANLYHDYKEFTTFTKAF</sequence>
<reference evidence="2" key="1">
    <citation type="submission" date="2020-10" db="EMBL/GenBank/DDBJ databases">
        <authorList>
            <person name="Lu T."/>
            <person name="Wang Q."/>
            <person name="Han X."/>
        </authorList>
    </citation>
    <scope>NUCLEOTIDE SEQUENCE</scope>
    <source>
        <strain evidence="2">WQ 117</strain>
    </source>
</reference>
<protein>
    <submittedName>
        <fullName evidence="2">SocA family protein</fullName>
    </submittedName>
</protein>
<accession>A0A8J7FU41</accession>
<gene>
    <name evidence="2" type="ORF">IM532_02775</name>
</gene>
<dbReference type="Pfam" id="PF13274">
    <property type="entry name" value="SocA_Panacea"/>
    <property type="match status" value="1"/>
</dbReference>
<dbReference type="Proteomes" id="UP000608754">
    <property type="component" value="Unassembled WGS sequence"/>
</dbReference>
<feature type="domain" description="Antitoxin SocA-like Panacea" evidence="1">
    <location>
        <begin position="29"/>
        <end position="139"/>
    </location>
</feature>
<dbReference type="EMBL" id="JADGIK010000002">
    <property type="protein sequence ID" value="MBF0596396.1"/>
    <property type="molecule type" value="Genomic_DNA"/>
</dbReference>
<evidence type="ECO:0000313" key="2">
    <source>
        <dbReference type="EMBL" id="MBF0596396.1"/>
    </source>
</evidence>